<accession>A0AAF0BI47</accession>
<dbReference type="Gene3D" id="3.40.50.10610">
    <property type="entry name" value="ABC-type transport auxiliary lipoprotein component"/>
    <property type="match status" value="1"/>
</dbReference>
<gene>
    <name evidence="3" type="ORF">PH603_04120</name>
</gene>
<proteinExistence type="predicted"/>
<dbReference type="Pfam" id="PF03886">
    <property type="entry name" value="ABC_trans_aux"/>
    <property type="match status" value="1"/>
</dbReference>
<name>A0AAF0BI47_9PROT</name>
<dbReference type="PROSITE" id="PS51257">
    <property type="entry name" value="PROKAR_LIPOPROTEIN"/>
    <property type="match status" value="1"/>
</dbReference>
<organism evidence="3 4">
    <name type="scientific">Gimibacter soli</name>
    <dbReference type="NCBI Taxonomy" id="3024400"/>
    <lineage>
        <taxon>Bacteria</taxon>
        <taxon>Pseudomonadati</taxon>
        <taxon>Pseudomonadota</taxon>
        <taxon>Alphaproteobacteria</taxon>
        <taxon>Kordiimonadales</taxon>
        <taxon>Temperatibacteraceae</taxon>
        <taxon>Gimibacter</taxon>
    </lineage>
</organism>
<protein>
    <submittedName>
        <fullName evidence="3">ABC-type transport auxiliary lipoprotein family protein</fullName>
    </submittedName>
</protein>
<dbReference type="InterPro" id="IPR005586">
    <property type="entry name" value="ABC_trans_aux"/>
</dbReference>
<dbReference type="SUPFAM" id="SSF159594">
    <property type="entry name" value="XCC0632-like"/>
    <property type="match status" value="1"/>
</dbReference>
<evidence type="ECO:0000256" key="1">
    <source>
        <dbReference type="SAM" id="SignalP"/>
    </source>
</evidence>
<keyword evidence="4" id="KW-1185">Reference proteome</keyword>
<dbReference type="EMBL" id="CP116805">
    <property type="protein sequence ID" value="WCL54943.1"/>
    <property type="molecule type" value="Genomic_DNA"/>
</dbReference>
<feature type="domain" description="ABC-type transport auxiliary lipoprotein component" evidence="2">
    <location>
        <begin position="42"/>
        <end position="194"/>
    </location>
</feature>
<sequence>MTSLRTLSLVSLLALGACAPLINLGGSEPATAYGLRYPGGRALAAEGAPVIYVDEPVMTEGLGGRDIVVRGADGSQSVLKGGRWTAPASDMVRYYLVQALEDHTGARMIGEGGLDINAACRTHITVWHFEMVPGAGGTPDKAVVGLELSLVHLDTGEMLFRNRFDRTADITGNEPSTVVAAFQYAMEGLSGELAEGMKDKVAACGVETAPAG</sequence>
<evidence type="ECO:0000259" key="2">
    <source>
        <dbReference type="Pfam" id="PF03886"/>
    </source>
</evidence>
<evidence type="ECO:0000313" key="4">
    <source>
        <dbReference type="Proteomes" id="UP001217500"/>
    </source>
</evidence>
<dbReference type="RefSeq" id="WP_289504683.1">
    <property type="nucleotide sequence ID" value="NZ_CP116805.1"/>
</dbReference>
<reference evidence="3" key="1">
    <citation type="submission" date="2023-01" db="EMBL/GenBank/DDBJ databases">
        <title>The genome sequence of Kordiimonadaceae bacterium 6D33.</title>
        <authorList>
            <person name="Liu Y."/>
        </authorList>
    </citation>
    <scope>NUCLEOTIDE SEQUENCE</scope>
    <source>
        <strain evidence="3">6D33</strain>
    </source>
</reference>
<feature type="chain" id="PRO_5042264285" evidence="1">
    <location>
        <begin position="20"/>
        <end position="212"/>
    </location>
</feature>
<evidence type="ECO:0000313" key="3">
    <source>
        <dbReference type="EMBL" id="WCL54943.1"/>
    </source>
</evidence>
<keyword evidence="1" id="KW-0732">Signal</keyword>
<dbReference type="AlphaFoldDB" id="A0AAF0BI47"/>
<keyword evidence="3" id="KW-0449">Lipoprotein</keyword>
<feature type="signal peptide" evidence="1">
    <location>
        <begin position="1"/>
        <end position="19"/>
    </location>
</feature>
<dbReference type="KEGG" id="gso:PH603_04120"/>
<dbReference type="Proteomes" id="UP001217500">
    <property type="component" value="Chromosome"/>
</dbReference>